<keyword evidence="12 19" id="KW-0675">Receptor</keyword>
<feature type="chain" id="PRO_5035192220" evidence="16">
    <location>
        <begin position="23"/>
        <end position="709"/>
    </location>
</feature>
<evidence type="ECO:0000256" key="11">
    <source>
        <dbReference type="ARBA" id="ARBA00023136"/>
    </source>
</evidence>
<name>A0A8J6QGA7_9GAMM</name>
<dbReference type="RefSeq" id="WP_191143898.1">
    <property type="nucleotide sequence ID" value="NZ_JACXAF010000005.1"/>
</dbReference>
<dbReference type="Gene3D" id="2.170.130.10">
    <property type="entry name" value="TonB-dependent receptor, plug domain"/>
    <property type="match status" value="1"/>
</dbReference>
<dbReference type="PROSITE" id="PS52016">
    <property type="entry name" value="TONB_DEPENDENT_REC_3"/>
    <property type="match status" value="1"/>
</dbReference>
<evidence type="ECO:0000256" key="1">
    <source>
        <dbReference type="ARBA" id="ARBA00004571"/>
    </source>
</evidence>
<gene>
    <name evidence="19" type="ORF">IC617_05065</name>
</gene>
<keyword evidence="20" id="KW-1185">Reference proteome</keyword>
<dbReference type="SUPFAM" id="SSF56935">
    <property type="entry name" value="Porins"/>
    <property type="match status" value="1"/>
</dbReference>
<feature type="domain" description="TonB-dependent receptor-like beta-barrel" evidence="17">
    <location>
        <begin position="251"/>
        <end position="679"/>
    </location>
</feature>
<dbReference type="GO" id="GO:0009279">
    <property type="term" value="C:cell outer membrane"/>
    <property type="evidence" value="ECO:0007669"/>
    <property type="project" value="UniProtKB-SubCell"/>
</dbReference>
<sequence>MNKSTLATAVLLALVSASHAVAEENQSTDQAERIEVRGSYIKGYNAHSASGASKLELPIVEIPQSVTVITAQQIEDFRLTDINDVLHAATGIHVESIETDRTYYTARGFDVTNFQIDGVGLPLAYGNNQAGDDTVIYDRIEVISGANGLMTGVGNPSATVNYIRKRPGQDSNLAMAGTYGSWGSTRVEVDGYTQINDTFAVRAVAAADNAESYLDRYSTDKYIGYVFLQANISENTELSISHAYTRNDAEGNLWGALPLYYTDGSATNYARETSTSANWSNWEVTRNNTVVELAHQFNNQWNLRATYSHRDHDEDSELFYVYGTPDSETELGLFGYASEYVNDESSDLFDIYVAGDFGLFGRDHEVVIGATYDTMEWQSRSLYDYTTGNGFPVMPDLNTWNGDTPKPVFADGETGADVEQTQKAVYATARFELADGLHLTTGGRYNDWEVDGVSYDVSQDANADEFIPYLGLIYRVLPDVVAYASYTETFVSQTELGIDDKTLDPITGESKEIGVKAELFGGRLLASAAYFDIEQTNVAVVHPDYEDAPPTEVRYRGADGISSDGFEFHLAGEVVEGLNMSVGYTDFSISGDDMVADYTPEKLFKLSAVYDVPMIEGFSFGGNMRWQDDISRVQGVVGEGFANAGEEIVTKQSSYAIVDLMARYQFNDKISLAFNVYNVTDEKYLNSLYWAQGYYGAPANYSATLMWKL</sequence>
<evidence type="ECO:0000313" key="20">
    <source>
        <dbReference type="Proteomes" id="UP000638014"/>
    </source>
</evidence>
<dbReference type="GO" id="GO:0015344">
    <property type="term" value="F:siderophore uptake transmembrane transporter activity"/>
    <property type="evidence" value="ECO:0007669"/>
    <property type="project" value="TreeGrafter"/>
</dbReference>
<dbReference type="InterPro" id="IPR036942">
    <property type="entry name" value="Beta-barrel_TonB_sf"/>
</dbReference>
<evidence type="ECO:0000256" key="10">
    <source>
        <dbReference type="ARBA" id="ARBA00023077"/>
    </source>
</evidence>
<evidence type="ECO:0000313" key="19">
    <source>
        <dbReference type="EMBL" id="MBD1388790.1"/>
    </source>
</evidence>
<dbReference type="GO" id="GO:0015891">
    <property type="term" value="P:siderophore transport"/>
    <property type="evidence" value="ECO:0007669"/>
    <property type="project" value="InterPro"/>
</dbReference>
<evidence type="ECO:0000256" key="12">
    <source>
        <dbReference type="ARBA" id="ARBA00023170"/>
    </source>
</evidence>
<evidence type="ECO:0000256" key="4">
    <source>
        <dbReference type="ARBA" id="ARBA00022452"/>
    </source>
</evidence>
<evidence type="ECO:0000259" key="18">
    <source>
        <dbReference type="Pfam" id="PF07715"/>
    </source>
</evidence>
<dbReference type="EMBL" id="JACXAF010000005">
    <property type="protein sequence ID" value="MBD1388790.1"/>
    <property type="molecule type" value="Genomic_DNA"/>
</dbReference>
<evidence type="ECO:0000256" key="9">
    <source>
        <dbReference type="ARBA" id="ARBA00023065"/>
    </source>
</evidence>
<protein>
    <submittedName>
        <fullName evidence="19">TonB-dependent siderophore receptor</fullName>
    </submittedName>
</protein>
<evidence type="ECO:0000256" key="8">
    <source>
        <dbReference type="ARBA" id="ARBA00023004"/>
    </source>
</evidence>
<evidence type="ECO:0000256" key="14">
    <source>
        <dbReference type="PROSITE-ProRule" id="PRU01360"/>
    </source>
</evidence>
<comment type="subcellular location">
    <subcellularLocation>
        <location evidence="1 14">Cell outer membrane</location>
        <topology evidence="1 14">Multi-pass membrane protein</topology>
    </subcellularLocation>
</comment>
<keyword evidence="9" id="KW-0406">Ion transport</keyword>
<evidence type="ECO:0000256" key="3">
    <source>
        <dbReference type="ARBA" id="ARBA00022448"/>
    </source>
</evidence>
<dbReference type="NCBIfam" id="TIGR01783">
    <property type="entry name" value="TonB-siderophor"/>
    <property type="match status" value="1"/>
</dbReference>
<evidence type="ECO:0000256" key="15">
    <source>
        <dbReference type="RuleBase" id="RU003357"/>
    </source>
</evidence>
<keyword evidence="11 14" id="KW-0472">Membrane</keyword>
<evidence type="ECO:0000256" key="5">
    <source>
        <dbReference type="ARBA" id="ARBA00022496"/>
    </source>
</evidence>
<dbReference type="InterPro" id="IPR012910">
    <property type="entry name" value="Plug_dom"/>
</dbReference>
<dbReference type="Proteomes" id="UP000638014">
    <property type="component" value="Unassembled WGS sequence"/>
</dbReference>
<accession>A0A8J6QGA7</accession>
<evidence type="ECO:0000256" key="13">
    <source>
        <dbReference type="ARBA" id="ARBA00023237"/>
    </source>
</evidence>
<dbReference type="PANTHER" id="PTHR32552">
    <property type="entry name" value="FERRICHROME IRON RECEPTOR-RELATED"/>
    <property type="match status" value="1"/>
</dbReference>
<dbReference type="InterPro" id="IPR010105">
    <property type="entry name" value="TonB_sidphr_rcpt"/>
</dbReference>
<dbReference type="InterPro" id="IPR000531">
    <property type="entry name" value="Beta-barrel_TonB"/>
</dbReference>
<dbReference type="FunFam" id="2.170.130.10:FF:000010">
    <property type="entry name" value="Ferripyoverdine receptor"/>
    <property type="match status" value="1"/>
</dbReference>
<keyword evidence="6 14" id="KW-0812">Transmembrane</keyword>
<dbReference type="InterPro" id="IPR039426">
    <property type="entry name" value="TonB-dep_rcpt-like"/>
</dbReference>
<evidence type="ECO:0000256" key="6">
    <source>
        <dbReference type="ARBA" id="ARBA00022692"/>
    </source>
</evidence>
<evidence type="ECO:0000256" key="16">
    <source>
        <dbReference type="SAM" id="SignalP"/>
    </source>
</evidence>
<feature type="signal peptide" evidence="16">
    <location>
        <begin position="1"/>
        <end position="22"/>
    </location>
</feature>
<keyword evidence="7 16" id="KW-0732">Signal</keyword>
<keyword evidence="4 14" id="KW-1134">Transmembrane beta strand</keyword>
<dbReference type="InterPro" id="IPR037066">
    <property type="entry name" value="Plug_dom_sf"/>
</dbReference>
<keyword evidence="13 14" id="KW-0998">Cell outer membrane</keyword>
<dbReference type="AlphaFoldDB" id="A0A8J6QGA7"/>
<feature type="domain" description="TonB-dependent receptor plug" evidence="18">
    <location>
        <begin position="60"/>
        <end position="157"/>
    </location>
</feature>
<keyword evidence="10 15" id="KW-0798">TonB box</keyword>
<evidence type="ECO:0000259" key="17">
    <source>
        <dbReference type="Pfam" id="PF00593"/>
    </source>
</evidence>
<keyword evidence="8" id="KW-0408">Iron</keyword>
<dbReference type="PANTHER" id="PTHR32552:SF74">
    <property type="entry name" value="HYDROXAMATE SIDEROPHORE RECEPTOR FHUE"/>
    <property type="match status" value="1"/>
</dbReference>
<dbReference type="GO" id="GO:0038023">
    <property type="term" value="F:signaling receptor activity"/>
    <property type="evidence" value="ECO:0007669"/>
    <property type="project" value="InterPro"/>
</dbReference>
<reference evidence="19" key="1">
    <citation type="submission" date="2020-09" db="EMBL/GenBank/DDBJ databases">
        <title>A novel bacterium of genus Neiella, isolated from South China Sea.</title>
        <authorList>
            <person name="Huang H."/>
            <person name="Mo K."/>
            <person name="Hu Y."/>
        </authorList>
    </citation>
    <scope>NUCLEOTIDE SEQUENCE</scope>
    <source>
        <strain evidence="19">HB171785</strain>
    </source>
</reference>
<dbReference type="Pfam" id="PF00593">
    <property type="entry name" value="TonB_dep_Rec_b-barrel"/>
    <property type="match status" value="1"/>
</dbReference>
<dbReference type="Pfam" id="PF07715">
    <property type="entry name" value="Plug"/>
    <property type="match status" value="1"/>
</dbReference>
<dbReference type="Gene3D" id="2.40.170.20">
    <property type="entry name" value="TonB-dependent receptor, beta-barrel domain"/>
    <property type="match status" value="1"/>
</dbReference>
<proteinExistence type="inferred from homology"/>
<comment type="similarity">
    <text evidence="2 14 15">Belongs to the TonB-dependent receptor family.</text>
</comment>
<organism evidence="19 20">
    <name type="scientific">Neiella litorisoli</name>
    <dbReference type="NCBI Taxonomy" id="2771431"/>
    <lineage>
        <taxon>Bacteria</taxon>
        <taxon>Pseudomonadati</taxon>
        <taxon>Pseudomonadota</taxon>
        <taxon>Gammaproteobacteria</taxon>
        <taxon>Alteromonadales</taxon>
        <taxon>Echinimonadaceae</taxon>
        <taxon>Neiella</taxon>
    </lineage>
</organism>
<evidence type="ECO:0000256" key="7">
    <source>
        <dbReference type="ARBA" id="ARBA00022729"/>
    </source>
</evidence>
<dbReference type="CDD" id="cd01347">
    <property type="entry name" value="ligand_gated_channel"/>
    <property type="match status" value="1"/>
</dbReference>
<keyword evidence="5" id="KW-0410">Iron transport</keyword>
<comment type="caution">
    <text evidence="19">The sequence shown here is derived from an EMBL/GenBank/DDBJ whole genome shotgun (WGS) entry which is preliminary data.</text>
</comment>
<evidence type="ECO:0000256" key="2">
    <source>
        <dbReference type="ARBA" id="ARBA00009810"/>
    </source>
</evidence>
<keyword evidence="3 14" id="KW-0813">Transport</keyword>